<organism evidence="2 3">
    <name type="scientific">Haloarchaeobius litoreus</name>
    <dbReference type="NCBI Taxonomy" id="755306"/>
    <lineage>
        <taxon>Archaea</taxon>
        <taxon>Methanobacteriati</taxon>
        <taxon>Methanobacteriota</taxon>
        <taxon>Stenosarchaea group</taxon>
        <taxon>Halobacteria</taxon>
        <taxon>Halobacteriales</taxon>
        <taxon>Halorubellaceae</taxon>
        <taxon>Haloarchaeobius</taxon>
    </lineage>
</organism>
<name>A0ABD6DJ93_9EURY</name>
<proteinExistence type="predicted"/>
<dbReference type="AlphaFoldDB" id="A0ABD6DJ93"/>
<evidence type="ECO:0000259" key="1">
    <source>
        <dbReference type="PROSITE" id="PS50902"/>
    </source>
</evidence>
<dbReference type="InterPro" id="IPR026816">
    <property type="entry name" value="Flavodoxin_dom"/>
</dbReference>
<dbReference type="InterPro" id="IPR052200">
    <property type="entry name" value="Protoporphyrinogen_IX_DH"/>
</dbReference>
<evidence type="ECO:0000313" key="2">
    <source>
        <dbReference type="EMBL" id="MFD1646389.1"/>
    </source>
</evidence>
<dbReference type="PROSITE" id="PS50902">
    <property type="entry name" value="FLAVODOXIN_LIKE"/>
    <property type="match status" value="1"/>
</dbReference>
<reference evidence="2 3" key="1">
    <citation type="journal article" date="2019" name="Int. J. Syst. Evol. Microbiol.">
        <title>The Global Catalogue of Microorganisms (GCM) 10K type strain sequencing project: providing services to taxonomists for standard genome sequencing and annotation.</title>
        <authorList>
            <consortium name="The Broad Institute Genomics Platform"/>
            <consortium name="The Broad Institute Genome Sequencing Center for Infectious Disease"/>
            <person name="Wu L."/>
            <person name="Ma J."/>
        </authorList>
    </citation>
    <scope>NUCLEOTIDE SEQUENCE [LARGE SCALE GENOMIC DNA]</scope>
    <source>
        <strain evidence="2 3">CGMCC 1.10390</strain>
    </source>
</reference>
<sequence length="193" mass="21009">MAHFLVIYGTGEGQTAKVADAMRTDLRERGHEVTAYDVRAAPEDLDVSAFDAVLVGGSIHVGKHQDGVVEFASDHRDELAARPSAFFQVCLSSASDDAERKAAATGYIDAFVEATGWHPDRVASFAGALRFSEYGFLKRLMMKKIAAEATGDTDTSRDYEYTDWEAVDRFAVAFARIVEDAHPKVDGLAEVEG</sequence>
<dbReference type="SUPFAM" id="SSF52218">
    <property type="entry name" value="Flavoproteins"/>
    <property type="match status" value="1"/>
</dbReference>
<dbReference type="Gene3D" id="3.40.50.360">
    <property type="match status" value="1"/>
</dbReference>
<comment type="caution">
    <text evidence="2">The sequence shown here is derived from an EMBL/GenBank/DDBJ whole genome shotgun (WGS) entry which is preliminary data.</text>
</comment>
<accession>A0ABD6DJ93</accession>
<dbReference type="Pfam" id="PF12724">
    <property type="entry name" value="Flavodoxin_5"/>
    <property type="match status" value="1"/>
</dbReference>
<dbReference type="InterPro" id="IPR029039">
    <property type="entry name" value="Flavoprotein-like_sf"/>
</dbReference>
<gene>
    <name evidence="2" type="ORF">ACFSBL_11925</name>
</gene>
<keyword evidence="3" id="KW-1185">Reference proteome</keyword>
<feature type="domain" description="Flavodoxin-like" evidence="1">
    <location>
        <begin position="4"/>
        <end position="169"/>
    </location>
</feature>
<protein>
    <submittedName>
        <fullName evidence="2">Flavodoxin domain-containing protein</fullName>
    </submittedName>
</protein>
<dbReference type="PANTHER" id="PTHR38030:SF2">
    <property type="entry name" value="PROTOPORPHYRINOGEN IX DEHYDROGENASE [QUINONE]"/>
    <property type="match status" value="1"/>
</dbReference>
<dbReference type="Proteomes" id="UP001597034">
    <property type="component" value="Unassembled WGS sequence"/>
</dbReference>
<dbReference type="PANTHER" id="PTHR38030">
    <property type="entry name" value="PROTOPORPHYRINOGEN IX DEHYDROGENASE [MENAQUINONE]"/>
    <property type="match status" value="1"/>
</dbReference>
<dbReference type="InterPro" id="IPR008254">
    <property type="entry name" value="Flavodoxin/NO_synth"/>
</dbReference>
<dbReference type="RefSeq" id="WP_256398090.1">
    <property type="nucleotide sequence ID" value="NZ_JANHJR010000001.1"/>
</dbReference>
<dbReference type="EMBL" id="JBHUDO010000002">
    <property type="protein sequence ID" value="MFD1646389.1"/>
    <property type="molecule type" value="Genomic_DNA"/>
</dbReference>
<evidence type="ECO:0000313" key="3">
    <source>
        <dbReference type="Proteomes" id="UP001597034"/>
    </source>
</evidence>